<dbReference type="PIRSF" id="PIRSF018637">
    <property type="entry name" value="TrmK"/>
    <property type="match status" value="1"/>
</dbReference>
<evidence type="ECO:0000313" key="1">
    <source>
        <dbReference type="EMBL" id="EFM81277.1"/>
    </source>
</evidence>
<gene>
    <name evidence="1" type="ORF">HMPREF9498_03216</name>
</gene>
<dbReference type="InterPro" id="IPR006901">
    <property type="entry name" value="TrmK"/>
</dbReference>
<dbReference type="Proteomes" id="UP000004846">
    <property type="component" value="Unassembled WGS sequence"/>
</dbReference>
<dbReference type="InterPro" id="IPR029063">
    <property type="entry name" value="SAM-dependent_MTases_sf"/>
</dbReference>
<dbReference type="PANTHER" id="PTHR38451:SF1">
    <property type="entry name" value="TRNA (ADENINE(22)-N(1))-METHYLTRANSFERASE"/>
    <property type="match status" value="1"/>
</dbReference>
<dbReference type="PANTHER" id="PTHR38451">
    <property type="entry name" value="TRNA (ADENINE(22)-N(1))-METHYLTRANSFERASE"/>
    <property type="match status" value="1"/>
</dbReference>
<dbReference type="HOGENOM" id="CLU_071037_0_0_9"/>
<dbReference type="Gene3D" id="3.40.50.150">
    <property type="entry name" value="Vaccinia Virus protein VP39"/>
    <property type="match status" value="1"/>
</dbReference>
<sequence length="258" mass="28715">MCKFSSSIDNGIISNGGIKNMNENQLSKRLATVGDLIPRGSRLADIGSDHAYLPVALMLENKLSFAVAGEVVEGPYQSAKTQVSKSNLTDKIIVRLANGLDAIEPEDQIDVISICGMGGTLIRDILEAGRKKNRLTGKERLVLQPNIGEPTLRRWLMANDYSIIDETIVEENRKLYEIIVAEKTEQSVSYTDQELLFGPVLIKKQGPVFTKKWQRELKQRKTVLAQLAKASGEHIEKQAKLQQDQQLIEEVLANGCER</sequence>
<comment type="caution">
    <text evidence="1">The sequence shown here is derived from an EMBL/GenBank/DDBJ whole genome shotgun (WGS) entry which is preliminary data.</text>
</comment>
<dbReference type="SUPFAM" id="SSF53335">
    <property type="entry name" value="S-adenosyl-L-methionine-dependent methyltransferases"/>
    <property type="match status" value="1"/>
</dbReference>
<dbReference type="AlphaFoldDB" id="A0A125W1Z3"/>
<dbReference type="Pfam" id="PF04816">
    <property type="entry name" value="TrmK"/>
    <property type="match status" value="1"/>
</dbReference>
<reference evidence="1 2" key="1">
    <citation type="submission" date="2010-07" db="EMBL/GenBank/DDBJ databases">
        <authorList>
            <person name="Sid Ahmed O."/>
        </authorList>
    </citation>
    <scope>NUCLEOTIDE SEQUENCE [LARGE SCALE GENOMIC DNA]</scope>
    <source>
        <strain evidence="1 2">TX4248</strain>
    </source>
</reference>
<dbReference type="EMBL" id="AEBR01000110">
    <property type="protein sequence ID" value="EFM81277.1"/>
    <property type="molecule type" value="Genomic_DNA"/>
</dbReference>
<evidence type="ECO:0000313" key="2">
    <source>
        <dbReference type="Proteomes" id="UP000004846"/>
    </source>
</evidence>
<protein>
    <recommendedName>
        <fullName evidence="3">SAM-dependent methyltransferase</fullName>
    </recommendedName>
</protein>
<accession>A0A125W1Z3</accession>
<name>A0A125W1Z3_ENTFL</name>
<dbReference type="GO" id="GO:0160105">
    <property type="term" value="F:tRNA (adenine(22)-N1)-methyltransferase activity"/>
    <property type="evidence" value="ECO:0007669"/>
    <property type="project" value="InterPro"/>
</dbReference>
<dbReference type="Gene3D" id="1.10.287.1890">
    <property type="match status" value="1"/>
</dbReference>
<evidence type="ECO:0008006" key="3">
    <source>
        <dbReference type="Google" id="ProtNLM"/>
    </source>
</evidence>
<proteinExistence type="predicted"/>
<organism evidence="1 2">
    <name type="scientific">Enterococcus faecalis TX4248</name>
    <dbReference type="NCBI Taxonomy" id="749495"/>
    <lineage>
        <taxon>Bacteria</taxon>
        <taxon>Bacillati</taxon>
        <taxon>Bacillota</taxon>
        <taxon>Bacilli</taxon>
        <taxon>Lactobacillales</taxon>
        <taxon>Enterococcaceae</taxon>
        <taxon>Enterococcus</taxon>
    </lineage>
</organism>